<name>A0A498KQN7_MALDO</name>
<organism evidence="1 2">
    <name type="scientific">Malus domestica</name>
    <name type="common">Apple</name>
    <name type="synonym">Pyrus malus</name>
    <dbReference type="NCBI Taxonomy" id="3750"/>
    <lineage>
        <taxon>Eukaryota</taxon>
        <taxon>Viridiplantae</taxon>
        <taxon>Streptophyta</taxon>
        <taxon>Embryophyta</taxon>
        <taxon>Tracheophyta</taxon>
        <taxon>Spermatophyta</taxon>
        <taxon>Magnoliopsida</taxon>
        <taxon>eudicotyledons</taxon>
        <taxon>Gunneridae</taxon>
        <taxon>Pentapetalae</taxon>
        <taxon>rosids</taxon>
        <taxon>fabids</taxon>
        <taxon>Rosales</taxon>
        <taxon>Rosaceae</taxon>
        <taxon>Amygdaloideae</taxon>
        <taxon>Maleae</taxon>
        <taxon>Malus</taxon>
    </lineage>
</organism>
<dbReference type="AlphaFoldDB" id="A0A498KQN7"/>
<gene>
    <name evidence="1" type="ORF">DVH24_014581</name>
</gene>
<comment type="caution">
    <text evidence="1">The sequence shown here is derived from an EMBL/GenBank/DDBJ whole genome shotgun (WGS) entry which is preliminary data.</text>
</comment>
<evidence type="ECO:0000313" key="1">
    <source>
        <dbReference type="EMBL" id="RXI08015.1"/>
    </source>
</evidence>
<evidence type="ECO:0000313" key="2">
    <source>
        <dbReference type="Proteomes" id="UP000290289"/>
    </source>
</evidence>
<dbReference type="Proteomes" id="UP000290289">
    <property type="component" value="Chromosome 1"/>
</dbReference>
<accession>A0A498KQN7</accession>
<proteinExistence type="predicted"/>
<reference evidence="1 2" key="1">
    <citation type="submission" date="2018-10" db="EMBL/GenBank/DDBJ databases">
        <title>A high-quality apple genome assembly.</title>
        <authorList>
            <person name="Hu J."/>
        </authorList>
    </citation>
    <scope>NUCLEOTIDE SEQUENCE [LARGE SCALE GENOMIC DNA]</scope>
    <source>
        <strain evidence="2">cv. HFTH1</strain>
        <tissue evidence="1">Young leaf</tissue>
    </source>
</reference>
<keyword evidence="2" id="KW-1185">Reference proteome</keyword>
<protein>
    <submittedName>
        <fullName evidence="1">Uncharacterized protein</fullName>
    </submittedName>
</protein>
<sequence>MDRQINGVSGGGEKEGETKAEFIRLFNEIGVNCYKNKALDGRFEEILVHRVPSPLSWLRGGRRVLLA</sequence>
<dbReference type="EMBL" id="RDQH01000327">
    <property type="protein sequence ID" value="RXI08015.1"/>
    <property type="molecule type" value="Genomic_DNA"/>
</dbReference>